<gene>
    <name evidence="1" type="ORF">GCM10009668_18220</name>
</gene>
<accession>A0ABP4EAG6</accession>
<sequence length="476" mass="50127">MTSAVVVGSGPNGLAGAIRLAQAGIEVTVVEAHERPGGGTRTSELTLPGVLHDDCAAFHPTGVASPYFAALGLERHGLEWRWPEIDLAHPLDDGRAGLAARDMALTRDSLGADGARWARIFEPIVRRFPALIEEIFQPILHVPRHPLALGRFGVKAAMPATWTSARFRDEPAKALFMGVAAHAFGRLDTPFSTSVGLMLTGAAHAVGWPVAAGGSEAIARALVAELTALGGTVRTGITVTSLDQLTEVVGSTPEIVLLDTAPAGALAILGDRLGARMRSSLTRYRYGPAAFKVDLAIEGDIPWTNPDCRRAGTLHLGGSAREMVATEATSVRGTMPERPFVLLGQQYLIDPSRSAGSVNPVYAYAHVPHGYPGDATDAVIAQIERFAPGFRDRIVAVATRSPQQWQEYNANYVGGDIGAGANDARQIVFRPRFGTNPYSLGVPGVYLCSAATPPGAGVHGMGGFRAAEAALAELRC</sequence>
<dbReference type="RefSeq" id="WP_343993573.1">
    <property type="nucleotide sequence ID" value="NZ_BAAALG010000007.1"/>
</dbReference>
<evidence type="ECO:0000313" key="2">
    <source>
        <dbReference type="Proteomes" id="UP001501581"/>
    </source>
</evidence>
<comment type="caution">
    <text evidence="1">The sequence shown here is derived from an EMBL/GenBank/DDBJ whole genome shotgun (WGS) entry which is preliminary data.</text>
</comment>
<dbReference type="InterPro" id="IPR036188">
    <property type="entry name" value="FAD/NAD-bd_sf"/>
</dbReference>
<dbReference type="SUPFAM" id="SSF51905">
    <property type="entry name" value="FAD/NAD(P)-binding domain"/>
    <property type="match status" value="1"/>
</dbReference>
<organism evidence="1 2">
    <name type="scientific">Nocardioides dubius</name>
    <dbReference type="NCBI Taxonomy" id="317019"/>
    <lineage>
        <taxon>Bacteria</taxon>
        <taxon>Bacillati</taxon>
        <taxon>Actinomycetota</taxon>
        <taxon>Actinomycetes</taxon>
        <taxon>Propionibacteriales</taxon>
        <taxon>Nocardioidaceae</taxon>
        <taxon>Nocardioides</taxon>
    </lineage>
</organism>
<evidence type="ECO:0000313" key="1">
    <source>
        <dbReference type="EMBL" id="GAA1100612.1"/>
    </source>
</evidence>
<dbReference type="Gene3D" id="3.50.50.60">
    <property type="entry name" value="FAD/NAD(P)-binding domain"/>
    <property type="match status" value="1"/>
</dbReference>
<dbReference type="Gene3D" id="3.90.660.50">
    <property type="match status" value="1"/>
</dbReference>
<protein>
    <submittedName>
        <fullName evidence="1">NAD(P)/FAD-dependent oxidoreductase</fullName>
    </submittedName>
</protein>
<dbReference type="Pfam" id="PF13450">
    <property type="entry name" value="NAD_binding_8"/>
    <property type="match status" value="1"/>
</dbReference>
<proteinExistence type="predicted"/>
<dbReference type="PANTHER" id="PTHR10668">
    <property type="entry name" value="PHYTOENE DEHYDROGENASE"/>
    <property type="match status" value="1"/>
</dbReference>
<dbReference type="EMBL" id="BAAALG010000007">
    <property type="protein sequence ID" value="GAA1100612.1"/>
    <property type="molecule type" value="Genomic_DNA"/>
</dbReference>
<dbReference type="PANTHER" id="PTHR10668:SF105">
    <property type="entry name" value="DEHYDROGENASE-RELATED"/>
    <property type="match status" value="1"/>
</dbReference>
<dbReference type="Proteomes" id="UP001501581">
    <property type="component" value="Unassembled WGS sequence"/>
</dbReference>
<name>A0ABP4EAG6_9ACTN</name>
<reference evidence="2" key="1">
    <citation type="journal article" date="2019" name="Int. J. Syst. Evol. Microbiol.">
        <title>The Global Catalogue of Microorganisms (GCM) 10K type strain sequencing project: providing services to taxonomists for standard genome sequencing and annotation.</title>
        <authorList>
            <consortium name="The Broad Institute Genomics Platform"/>
            <consortium name="The Broad Institute Genome Sequencing Center for Infectious Disease"/>
            <person name="Wu L."/>
            <person name="Ma J."/>
        </authorList>
    </citation>
    <scope>NUCLEOTIDE SEQUENCE [LARGE SCALE GENOMIC DNA]</scope>
    <source>
        <strain evidence="2">JCM 13008</strain>
    </source>
</reference>
<keyword evidence="2" id="KW-1185">Reference proteome</keyword>